<protein>
    <submittedName>
        <fullName evidence="2">Uncharacterized protein</fullName>
    </submittedName>
</protein>
<keyword evidence="1" id="KW-1133">Transmembrane helix</keyword>
<organism evidence="2 3">
    <name type="scientific">Athelia psychrophila</name>
    <dbReference type="NCBI Taxonomy" id="1759441"/>
    <lineage>
        <taxon>Eukaryota</taxon>
        <taxon>Fungi</taxon>
        <taxon>Dikarya</taxon>
        <taxon>Basidiomycota</taxon>
        <taxon>Agaricomycotina</taxon>
        <taxon>Agaricomycetes</taxon>
        <taxon>Agaricomycetidae</taxon>
        <taxon>Atheliales</taxon>
        <taxon>Atheliaceae</taxon>
        <taxon>Athelia</taxon>
    </lineage>
</organism>
<dbReference type="Proteomes" id="UP000076532">
    <property type="component" value="Unassembled WGS sequence"/>
</dbReference>
<sequence>TELLSIDTLRGEAHVKSRLSWPPMIMSLVMMVYFSSPGAVFIPLQFSAKVAAECQGLARVLTGDVQY</sequence>
<keyword evidence="3" id="KW-1185">Reference proteome</keyword>
<feature type="non-terminal residue" evidence="2">
    <location>
        <position position="1"/>
    </location>
</feature>
<name>A0A166GRZ6_9AGAM</name>
<evidence type="ECO:0000256" key="1">
    <source>
        <dbReference type="SAM" id="Phobius"/>
    </source>
</evidence>
<dbReference type="EMBL" id="KV417575">
    <property type="protein sequence ID" value="KZP18109.1"/>
    <property type="molecule type" value="Genomic_DNA"/>
</dbReference>
<evidence type="ECO:0000313" key="2">
    <source>
        <dbReference type="EMBL" id="KZP18109.1"/>
    </source>
</evidence>
<reference evidence="2 3" key="1">
    <citation type="journal article" date="2016" name="Mol. Biol. Evol.">
        <title>Comparative Genomics of Early-Diverging Mushroom-Forming Fungi Provides Insights into the Origins of Lignocellulose Decay Capabilities.</title>
        <authorList>
            <person name="Nagy L.G."/>
            <person name="Riley R."/>
            <person name="Tritt A."/>
            <person name="Adam C."/>
            <person name="Daum C."/>
            <person name="Floudas D."/>
            <person name="Sun H."/>
            <person name="Yadav J.S."/>
            <person name="Pangilinan J."/>
            <person name="Larsson K.H."/>
            <person name="Matsuura K."/>
            <person name="Barry K."/>
            <person name="Labutti K."/>
            <person name="Kuo R."/>
            <person name="Ohm R.A."/>
            <person name="Bhattacharya S.S."/>
            <person name="Shirouzu T."/>
            <person name="Yoshinaga Y."/>
            <person name="Martin F.M."/>
            <person name="Grigoriev I.V."/>
            <person name="Hibbett D.S."/>
        </authorList>
    </citation>
    <scope>NUCLEOTIDE SEQUENCE [LARGE SCALE GENOMIC DNA]</scope>
    <source>
        <strain evidence="2 3">CBS 109695</strain>
    </source>
</reference>
<dbReference type="AlphaFoldDB" id="A0A166GRZ6"/>
<feature type="transmembrane region" description="Helical" evidence="1">
    <location>
        <begin position="20"/>
        <end position="42"/>
    </location>
</feature>
<keyword evidence="1" id="KW-0812">Transmembrane</keyword>
<evidence type="ECO:0000313" key="3">
    <source>
        <dbReference type="Proteomes" id="UP000076532"/>
    </source>
</evidence>
<keyword evidence="1" id="KW-0472">Membrane</keyword>
<gene>
    <name evidence="2" type="ORF">FIBSPDRAFT_864023</name>
</gene>
<proteinExistence type="predicted"/>
<accession>A0A166GRZ6</accession>